<dbReference type="GeneID" id="17253509"/>
<feature type="compositionally biased region" description="Acidic residues" evidence="1">
    <location>
        <begin position="401"/>
        <end position="415"/>
    </location>
</feature>
<organism evidence="2 3">
    <name type="scientific">Emiliania huxleyi (strain CCMP1516)</name>
    <dbReference type="NCBI Taxonomy" id="280463"/>
    <lineage>
        <taxon>Eukaryota</taxon>
        <taxon>Haptista</taxon>
        <taxon>Haptophyta</taxon>
        <taxon>Prymnesiophyceae</taxon>
        <taxon>Isochrysidales</taxon>
        <taxon>Noelaerhabdaceae</taxon>
        <taxon>Emiliania</taxon>
    </lineage>
</organism>
<dbReference type="RefSeq" id="XP_005759788.1">
    <property type="nucleotide sequence ID" value="XM_005759731.1"/>
</dbReference>
<dbReference type="EnsemblProtists" id="EOD07359">
    <property type="protein sequence ID" value="EOD07359"/>
    <property type="gene ID" value="EMIHUDRAFT_121145"/>
</dbReference>
<feature type="compositionally biased region" description="Polar residues" evidence="1">
    <location>
        <begin position="457"/>
        <end position="472"/>
    </location>
</feature>
<proteinExistence type="predicted"/>
<dbReference type="AlphaFoldDB" id="A0A0D3I7X4"/>
<dbReference type="Proteomes" id="UP000013827">
    <property type="component" value="Unassembled WGS sequence"/>
</dbReference>
<dbReference type="KEGG" id="ehx:EMIHUDRAFT_121145"/>
<feature type="region of interest" description="Disordered" evidence="1">
    <location>
        <begin position="366"/>
        <end position="434"/>
    </location>
</feature>
<name>A0A0D3I7X4_EMIH1</name>
<feature type="compositionally biased region" description="Gly residues" evidence="1">
    <location>
        <begin position="289"/>
        <end position="317"/>
    </location>
</feature>
<feature type="compositionally biased region" description="Acidic residues" evidence="1">
    <location>
        <begin position="369"/>
        <end position="380"/>
    </location>
</feature>
<evidence type="ECO:0000313" key="2">
    <source>
        <dbReference type="EnsemblProtists" id="EOD07359"/>
    </source>
</evidence>
<evidence type="ECO:0000313" key="3">
    <source>
        <dbReference type="Proteomes" id="UP000013827"/>
    </source>
</evidence>
<feature type="compositionally biased region" description="Low complexity" evidence="1">
    <location>
        <begin position="381"/>
        <end position="394"/>
    </location>
</feature>
<feature type="region of interest" description="Disordered" evidence="1">
    <location>
        <begin position="289"/>
        <end position="323"/>
    </location>
</feature>
<dbReference type="HOGENOM" id="CLU_581964_0_0_1"/>
<evidence type="ECO:0000256" key="1">
    <source>
        <dbReference type="SAM" id="MobiDB-lite"/>
    </source>
</evidence>
<sequence length="472" mass="47975">MLGPRPTPVQPAYRTGSTYTGVDESVVGCKPGIVKTVVKVDEGVYKTREVKLTLRYGGYDPDTYDGADGLVLSLTLPAKWLDGGVPIRRLRDAFIGHYRKKRPSARLAAAADEEWGLAIKDESMLLFSKKRLDDDADLTKALYDRQEVYAMTARAQILPGATFVVLAGWYKQQCVLALDIGLRTADDSIEVLDGALTLQQVYEQSIAAAATLAKRLAASSGAALPDAPDLPADSPLAAVAAAAAADTDDPAASFEPAEAFAGPRAGRVFKRGARGVGYYSDAAAGGGAAGGGGGGRGGGRGGGDGGGGGGRGGGMGGPAKARTAAVAARESAAKAARELEEAISLGIPDRLRQALVGRSEQAEAAAEAAEAEAEAAEAEAAEAAARQGVAKVEAAPPPAEGAEEVPPDVEAEVEGGEGAGSAAAERGQKAPGEAPSFLGRAMVLGALPAPRGWTAPAETQPSVNENENCAIM</sequence>
<dbReference type="PaxDb" id="2903-EOD07359"/>
<keyword evidence="3" id="KW-1185">Reference proteome</keyword>
<feature type="region of interest" description="Disordered" evidence="1">
    <location>
        <begin position="453"/>
        <end position="472"/>
    </location>
</feature>
<reference evidence="3" key="1">
    <citation type="journal article" date="2013" name="Nature">
        <title>Pan genome of the phytoplankton Emiliania underpins its global distribution.</title>
        <authorList>
            <person name="Read B.A."/>
            <person name="Kegel J."/>
            <person name="Klute M.J."/>
            <person name="Kuo A."/>
            <person name="Lefebvre S.C."/>
            <person name="Maumus F."/>
            <person name="Mayer C."/>
            <person name="Miller J."/>
            <person name="Monier A."/>
            <person name="Salamov A."/>
            <person name="Young J."/>
            <person name="Aguilar M."/>
            <person name="Claverie J.M."/>
            <person name="Frickenhaus S."/>
            <person name="Gonzalez K."/>
            <person name="Herman E.K."/>
            <person name="Lin Y.C."/>
            <person name="Napier J."/>
            <person name="Ogata H."/>
            <person name="Sarno A.F."/>
            <person name="Shmutz J."/>
            <person name="Schroeder D."/>
            <person name="de Vargas C."/>
            <person name="Verret F."/>
            <person name="von Dassow P."/>
            <person name="Valentin K."/>
            <person name="Van de Peer Y."/>
            <person name="Wheeler G."/>
            <person name="Dacks J.B."/>
            <person name="Delwiche C.F."/>
            <person name="Dyhrman S.T."/>
            <person name="Glockner G."/>
            <person name="John U."/>
            <person name="Richards T."/>
            <person name="Worden A.Z."/>
            <person name="Zhang X."/>
            <person name="Grigoriev I.V."/>
            <person name="Allen A.E."/>
            <person name="Bidle K."/>
            <person name="Borodovsky M."/>
            <person name="Bowler C."/>
            <person name="Brownlee C."/>
            <person name="Cock J.M."/>
            <person name="Elias M."/>
            <person name="Gladyshev V.N."/>
            <person name="Groth M."/>
            <person name="Guda C."/>
            <person name="Hadaegh A."/>
            <person name="Iglesias-Rodriguez M.D."/>
            <person name="Jenkins J."/>
            <person name="Jones B.M."/>
            <person name="Lawson T."/>
            <person name="Leese F."/>
            <person name="Lindquist E."/>
            <person name="Lobanov A."/>
            <person name="Lomsadze A."/>
            <person name="Malik S.B."/>
            <person name="Marsh M.E."/>
            <person name="Mackinder L."/>
            <person name="Mock T."/>
            <person name="Mueller-Roeber B."/>
            <person name="Pagarete A."/>
            <person name="Parker M."/>
            <person name="Probert I."/>
            <person name="Quesneville H."/>
            <person name="Raines C."/>
            <person name="Rensing S.A."/>
            <person name="Riano-Pachon D.M."/>
            <person name="Richier S."/>
            <person name="Rokitta S."/>
            <person name="Shiraiwa Y."/>
            <person name="Soanes D.M."/>
            <person name="van der Giezen M."/>
            <person name="Wahlund T.M."/>
            <person name="Williams B."/>
            <person name="Wilson W."/>
            <person name="Wolfe G."/>
            <person name="Wurch L.L."/>
        </authorList>
    </citation>
    <scope>NUCLEOTIDE SEQUENCE</scope>
</reference>
<reference evidence="2" key="2">
    <citation type="submission" date="2024-10" db="UniProtKB">
        <authorList>
            <consortium name="EnsemblProtists"/>
        </authorList>
    </citation>
    <scope>IDENTIFICATION</scope>
</reference>
<accession>A0A0D3I7X4</accession>
<protein>
    <submittedName>
        <fullName evidence="2">Uncharacterized protein</fullName>
    </submittedName>
</protein>